<organism evidence="2 3">
    <name type="scientific">Steinernema carpocapsae</name>
    <name type="common">Entomopathogenic nematode</name>
    <dbReference type="NCBI Taxonomy" id="34508"/>
    <lineage>
        <taxon>Eukaryota</taxon>
        <taxon>Metazoa</taxon>
        <taxon>Ecdysozoa</taxon>
        <taxon>Nematoda</taxon>
        <taxon>Chromadorea</taxon>
        <taxon>Rhabditida</taxon>
        <taxon>Tylenchina</taxon>
        <taxon>Panagrolaimomorpha</taxon>
        <taxon>Strongyloidoidea</taxon>
        <taxon>Steinernematidae</taxon>
        <taxon>Steinernema</taxon>
    </lineage>
</organism>
<feature type="signal peptide" evidence="1">
    <location>
        <begin position="1"/>
        <end position="17"/>
    </location>
</feature>
<evidence type="ECO:0000313" key="2">
    <source>
        <dbReference type="EMBL" id="TKR88992.1"/>
    </source>
</evidence>
<evidence type="ECO:0008006" key="4">
    <source>
        <dbReference type="Google" id="ProtNLM"/>
    </source>
</evidence>
<accession>A0A4U5NZH8</accession>
<dbReference type="Proteomes" id="UP000298663">
    <property type="component" value="Unassembled WGS sequence"/>
</dbReference>
<gene>
    <name evidence="2" type="ORF">L596_013157</name>
</gene>
<evidence type="ECO:0000256" key="1">
    <source>
        <dbReference type="SAM" id="SignalP"/>
    </source>
</evidence>
<comment type="caution">
    <text evidence="2">The sequence shown here is derived from an EMBL/GenBank/DDBJ whole genome shotgun (WGS) entry which is preliminary data.</text>
</comment>
<dbReference type="EMBL" id="AZBU02000003">
    <property type="protein sequence ID" value="TKR88992.1"/>
    <property type="molecule type" value="Genomic_DNA"/>
</dbReference>
<reference evidence="2 3" key="2">
    <citation type="journal article" date="2019" name="G3 (Bethesda)">
        <title>Hybrid Assembly of the Genome of the Entomopathogenic Nematode Steinernema carpocapsae Identifies the X-Chromosome.</title>
        <authorList>
            <person name="Serra L."/>
            <person name="Macchietto M."/>
            <person name="Macias-Munoz A."/>
            <person name="McGill C.J."/>
            <person name="Rodriguez I.M."/>
            <person name="Rodriguez B."/>
            <person name="Murad R."/>
            <person name="Mortazavi A."/>
        </authorList>
    </citation>
    <scope>NUCLEOTIDE SEQUENCE [LARGE SCALE GENOMIC DNA]</scope>
    <source>
        <strain evidence="2 3">ALL</strain>
    </source>
</reference>
<keyword evidence="1" id="KW-0732">Signal</keyword>
<keyword evidence="3" id="KW-1185">Reference proteome</keyword>
<reference evidence="2 3" key="1">
    <citation type="journal article" date="2015" name="Genome Biol.">
        <title>Comparative genomics of Steinernema reveals deeply conserved gene regulatory networks.</title>
        <authorList>
            <person name="Dillman A.R."/>
            <person name="Macchietto M."/>
            <person name="Porter C.F."/>
            <person name="Rogers A."/>
            <person name="Williams B."/>
            <person name="Antoshechkin I."/>
            <person name="Lee M.M."/>
            <person name="Goodwin Z."/>
            <person name="Lu X."/>
            <person name="Lewis E.E."/>
            <person name="Goodrich-Blair H."/>
            <person name="Stock S.P."/>
            <person name="Adams B.J."/>
            <person name="Sternberg P.W."/>
            <person name="Mortazavi A."/>
        </authorList>
    </citation>
    <scope>NUCLEOTIDE SEQUENCE [LARGE SCALE GENOMIC DNA]</scope>
    <source>
        <strain evidence="2 3">ALL</strain>
    </source>
</reference>
<sequence length="100" mass="11788">MLSFLFTLHAGSLFLHAFRFSRFHSLCCCLCPLLYPRAVKRQIHPTQIAFHANLHSFVSTFCHNLRFPCLSLILQRLLCFPHYQFLNSRRSDCADQRCQQ</sequence>
<name>A0A4U5NZH8_STECR</name>
<proteinExistence type="predicted"/>
<evidence type="ECO:0000313" key="3">
    <source>
        <dbReference type="Proteomes" id="UP000298663"/>
    </source>
</evidence>
<feature type="chain" id="PRO_5020689659" description="Secreted protein" evidence="1">
    <location>
        <begin position="18"/>
        <end position="100"/>
    </location>
</feature>
<dbReference type="AlphaFoldDB" id="A0A4U5NZH8"/>
<protein>
    <recommendedName>
        <fullName evidence="4">Secreted protein</fullName>
    </recommendedName>
</protein>